<feature type="region of interest" description="Disordered" evidence="1">
    <location>
        <begin position="1"/>
        <end position="49"/>
    </location>
</feature>
<dbReference type="Proteomes" id="UP000029492">
    <property type="component" value="Chromosome"/>
</dbReference>
<gene>
    <name evidence="2" type="ORF">MOC_3475</name>
</gene>
<reference evidence="2 3" key="1">
    <citation type="journal article" date="2014" name="PLoS ONE">
        <title>Genome Information of Methylobacterium oryzae, a Plant-Probiotic Methylotroph in the Phyllosphere.</title>
        <authorList>
            <person name="Kwak M.J."/>
            <person name="Jeong H."/>
            <person name="Madhaiyan M."/>
            <person name="Lee Y."/>
            <person name="Sa T.M."/>
            <person name="Oh T.K."/>
            <person name="Kim J.F."/>
        </authorList>
    </citation>
    <scope>NUCLEOTIDE SEQUENCE [LARGE SCALE GENOMIC DNA]</scope>
    <source>
        <strain evidence="2 3">CBMB20</strain>
    </source>
</reference>
<name>A0A089NXE9_9HYPH</name>
<sequence length="49" mass="5544">MLRRLVRRATRRTPTGRQDAGSWLRNRWRGGGNAPPMSLDRALSRTAPA</sequence>
<keyword evidence="3" id="KW-1185">Reference proteome</keyword>
<organism evidence="2 3">
    <name type="scientific">Methylobacterium oryzae CBMB20</name>
    <dbReference type="NCBI Taxonomy" id="693986"/>
    <lineage>
        <taxon>Bacteria</taxon>
        <taxon>Pseudomonadati</taxon>
        <taxon>Pseudomonadota</taxon>
        <taxon>Alphaproteobacteria</taxon>
        <taxon>Hyphomicrobiales</taxon>
        <taxon>Methylobacteriaceae</taxon>
        <taxon>Methylobacterium</taxon>
    </lineage>
</organism>
<feature type="compositionally biased region" description="Basic residues" evidence="1">
    <location>
        <begin position="1"/>
        <end position="11"/>
    </location>
</feature>
<dbReference type="STRING" id="693986.MOC_3475"/>
<accession>A0A089NXE9</accession>
<evidence type="ECO:0000313" key="2">
    <source>
        <dbReference type="EMBL" id="AIQ91230.1"/>
    </source>
</evidence>
<evidence type="ECO:0000313" key="3">
    <source>
        <dbReference type="Proteomes" id="UP000029492"/>
    </source>
</evidence>
<dbReference type="KEGG" id="mor:MOC_3475"/>
<evidence type="ECO:0000256" key="1">
    <source>
        <dbReference type="SAM" id="MobiDB-lite"/>
    </source>
</evidence>
<proteinExistence type="predicted"/>
<protein>
    <submittedName>
        <fullName evidence="2">Protein of unassigned function</fullName>
    </submittedName>
</protein>
<dbReference type="AlphaFoldDB" id="A0A089NXE9"/>
<dbReference type="HOGENOM" id="CLU_3137606_0_0_5"/>
<dbReference type="EMBL" id="CP003811">
    <property type="protein sequence ID" value="AIQ91230.1"/>
    <property type="molecule type" value="Genomic_DNA"/>
</dbReference>